<organism evidence="2 3">
    <name type="scientific">Mycena metata</name>
    <dbReference type="NCBI Taxonomy" id="1033252"/>
    <lineage>
        <taxon>Eukaryota</taxon>
        <taxon>Fungi</taxon>
        <taxon>Dikarya</taxon>
        <taxon>Basidiomycota</taxon>
        <taxon>Agaricomycotina</taxon>
        <taxon>Agaricomycetes</taxon>
        <taxon>Agaricomycetidae</taxon>
        <taxon>Agaricales</taxon>
        <taxon>Marasmiineae</taxon>
        <taxon>Mycenaceae</taxon>
        <taxon>Mycena</taxon>
    </lineage>
</organism>
<evidence type="ECO:0000313" key="2">
    <source>
        <dbReference type="EMBL" id="KAJ7755190.1"/>
    </source>
</evidence>
<name>A0AAD7J1P2_9AGAR</name>
<dbReference type="EMBL" id="JARKIB010000050">
    <property type="protein sequence ID" value="KAJ7755190.1"/>
    <property type="molecule type" value="Genomic_DNA"/>
</dbReference>
<feature type="signal peptide" evidence="1">
    <location>
        <begin position="1"/>
        <end position="19"/>
    </location>
</feature>
<accession>A0AAD7J1P2</accession>
<comment type="caution">
    <text evidence="2">The sequence shown here is derived from an EMBL/GenBank/DDBJ whole genome shotgun (WGS) entry which is preliminary data.</text>
</comment>
<keyword evidence="1" id="KW-0732">Signal</keyword>
<keyword evidence="3" id="KW-1185">Reference proteome</keyword>
<protein>
    <submittedName>
        <fullName evidence="2">Uncharacterized protein</fullName>
    </submittedName>
</protein>
<feature type="chain" id="PRO_5042109553" evidence="1">
    <location>
        <begin position="20"/>
        <end position="147"/>
    </location>
</feature>
<dbReference type="Proteomes" id="UP001215598">
    <property type="component" value="Unassembled WGS sequence"/>
</dbReference>
<dbReference type="AlphaFoldDB" id="A0AAD7J1P2"/>
<gene>
    <name evidence="2" type="ORF">B0H16DRAFT_1458735</name>
</gene>
<evidence type="ECO:0000313" key="3">
    <source>
        <dbReference type="Proteomes" id="UP001215598"/>
    </source>
</evidence>
<evidence type="ECO:0000256" key="1">
    <source>
        <dbReference type="SAM" id="SignalP"/>
    </source>
</evidence>
<reference evidence="2" key="1">
    <citation type="submission" date="2023-03" db="EMBL/GenBank/DDBJ databases">
        <title>Massive genome expansion in bonnet fungi (Mycena s.s.) driven by repeated elements and novel gene families across ecological guilds.</title>
        <authorList>
            <consortium name="Lawrence Berkeley National Laboratory"/>
            <person name="Harder C.B."/>
            <person name="Miyauchi S."/>
            <person name="Viragh M."/>
            <person name="Kuo A."/>
            <person name="Thoen E."/>
            <person name="Andreopoulos B."/>
            <person name="Lu D."/>
            <person name="Skrede I."/>
            <person name="Drula E."/>
            <person name="Henrissat B."/>
            <person name="Morin E."/>
            <person name="Kohler A."/>
            <person name="Barry K."/>
            <person name="LaButti K."/>
            <person name="Morin E."/>
            <person name="Salamov A."/>
            <person name="Lipzen A."/>
            <person name="Mereny Z."/>
            <person name="Hegedus B."/>
            <person name="Baldrian P."/>
            <person name="Stursova M."/>
            <person name="Weitz H."/>
            <person name="Taylor A."/>
            <person name="Grigoriev I.V."/>
            <person name="Nagy L.G."/>
            <person name="Martin F."/>
            <person name="Kauserud H."/>
        </authorList>
    </citation>
    <scope>NUCLEOTIDE SEQUENCE</scope>
    <source>
        <strain evidence="2">CBHHK182m</strain>
    </source>
</reference>
<sequence>MARISSVVFSLCIAACTLAVQQHRCIGRQIGDLDCNLARLKVVSDTAAAQTLVGQINTTDLETASAVGVAQAGLNSINSAIEDILTAVFANQTSPADSRDQLEQGLNTANSALLLIKDPSANATVSAARAKLLAAGAAGDQVLSGCK</sequence>
<proteinExistence type="predicted"/>